<reference evidence="1" key="1">
    <citation type="submission" date="2021-05" db="EMBL/GenBank/DDBJ databases">
        <authorList>
            <person name="Alioto T."/>
            <person name="Alioto T."/>
            <person name="Gomez Garrido J."/>
        </authorList>
    </citation>
    <scope>NUCLEOTIDE SEQUENCE</scope>
</reference>
<dbReference type="AlphaFoldDB" id="A0A8D9FG69"/>
<sequence length="159" mass="18629">MFRQIILSFGYFISLLRFTCLQDTYCYEDISVTSQSLGVQNQYHQSILMIISCQLFLQCLFSSSVSNNLNMYYVLPYKPNVSMAERSYIRIIVPWNVITFSYFNAASGTYAMSGWPYRRKTMRLDMIDANRVRILPNRTTLPYPCSTRGEHYSRARVPM</sequence>
<evidence type="ECO:0000313" key="1">
    <source>
        <dbReference type="EMBL" id="CAG6787275.1"/>
    </source>
</evidence>
<protein>
    <submittedName>
        <fullName evidence="1">Uncharacterized protein</fullName>
    </submittedName>
</protein>
<organism evidence="1">
    <name type="scientific">Cacopsylla melanoneura</name>
    <dbReference type="NCBI Taxonomy" id="428564"/>
    <lineage>
        <taxon>Eukaryota</taxon>
        <taxon>Metazoa</taxon>
        <taxon>Ecdysozoa</taxon>
        <taxon>Arthropoda</taxon>
        <taxon>Hexapoda</taxon>
        <taxon>Insecta</taxon>
        <taxon>Pterygota</taxon>
        <taxon>Neoptera</taxon>
        <taxon>Paraneoptera</taxon>
        <taxon>Hemiptera</taxon>
        <taxon>Sternorrhyncha</taxon>
        <taxon>Psylloidea</taxon>
        <taxon>Psyllidae</taxon>
        <taxon>Psyllinae</taxon>
        <taxon>Cacopsylla</taxon>
    </lineage>
</organism>
<name>A0A8D9FG69_9HEMI</name>
<proteinExistence type="predicted"/>
<accession>A0A8D9FG69</accession>
<dbReference type="EMBL" id="HBUF01652994">
    <property type="protein sequence ID" value="CAG6787275.1"/>
    <property type="molecule type" value="Transcribed_RNA"/>
</dbReference>